<name>A0A2A2H4H2_METBR</name>
<sequence>MRAHKNLEHEKEAVLFLIMGNFFIKEEKTYSAMQNFKDAFNLFYEMGDNEGKAFSLLFLGITYYVLGKEDKIYGIFKEAMNILEELKDMEGKSAAINIINTLYSEDICLNNEHINTATT</sequence>
<gene>
    <name evidence="1" type="ORF">ASJ80_05500</name>
</gene>
<keyword evidence="2" id="KW-1185">Reference proteome</keyword>
<proteinExistence type="predicted"/>
<comment type="caution">
    <text evidence="1">The sequence shown here is derived from an EMBL/GenBank/DDBJ whole genome shotgun (WGS) entry which is preliminary data.</text>
</comment>
<organism evidence="1 2">
    <name type="scientific">Methanobacterium bryantii</name>
    <dbReference type="NCBI Taxonomy" id="2161"/>
    <lineage>
        <taxon>Archaea</taxon>
        <taxon>Methanobacteriati</taxon>
        <taxon>Methanobacteriota</taxon>
        <taxon>Methanomada group</taxon>
        <taxon>Methanobacteria</taxon>
        <taxon>Methanobacteriales</taxon>
        <taxon>Methanobacteriaceae</taxon>
        <taxon>Methanobacterium</taxon>
    </lineage>
</organism>
<evidence type="ECO:0008006" key="3">
    <source>
        <dbReference type="Google" id="ProtNLM"/>
    </source>
</evidence>
<dbReference type="SUPFAM" id="SSF48452">
    <property type="entry name" value="TPR-like"/>
    <property type="match status" value="1"/>
</dbReference>
<protein>
    <recommendedName>
        <fullName evidence="3">MalT-like TPR region domain-containing protein</fullName>
    </recommendedName>
</protein>
<dbReference type="Gene3D" id="1.25.40.10">
    <property type="entry name" value="Tetratricopeptide repeat domain"/>
    <property type="match status" value="1"/>
</dbReference>
<dbReference type="EMBL" id="LMVM01000023">
    <property type="protein sequence ID" value="PAV04302.1"/>
    <property type="molecule type" value="Genomic_DNA"/>
</dbReference>
<dbReference type="Proteomes" id="UP000217784">
    <property type="component" value="Unassembled WGS sequence"/>
</dbReference>
<dbReference type="AlphaFoldDB" id="A0A2A2H4H2"/>
<evidence type="ECO:0000313" key="2">
    <source>
        <dbReference type="Proteomes" id="UP000217784"/>
    </source>
</evidence>
<evidence type="ECO:0000313" key="1">
    <source>
        <dbReference type="EMBL" id="PAV04302.1"/>
    </source>
</evidence>
<reference evidence="1 2" key="1">
    <citation type="journal article" date="2017" name="BMC Genomics">
        <title>Genomic analysis of methanogenic archaea reveals a shift towards energy conservation.</title>
        <authorList>
            <person name="Gilmore S.P."/>
            <person name="Henske J.K."/>
            <person name="Sexton J.A."/>
            <person name="Solomon K.V."/>
            <person name="Seppala S."/>
            <person name="Yoo J.I."/>
            <person name="Huyett L.M."/>
            <person name="Pressman A."/>
            <person name="Cogan J.Z."/>
            <person name="Kivenson V."/>
            <person name="Peng X."/>
            <person name="Tan Y."/>
            <person name="Valentine D.L."/>
            <person name="O'Malley M.A."/>
        </authorList>
    </citation>
    <scope>NUCLEOTIDE SEQUENCE [LARGE SCALE GENOMIC DNA]</scope>
    <source>
        <strain evidence="1 2">M.o.H.</strain>
    </source>
</reference>
<dbReference type="InterPro" id="IPR011990">
    <property type="entry name" value="TPR-like_helical_dom_sf"/>
</dbReference>
<accession>A0A2A2H4H2</accession>